<sequence>MGIAPVRWWWRRRTAAEQGFGKRGLEFCDLYCCWCWSSAENRFNRGRRK</sequence>
<evidence type="ECO:0000313" key="1">
    <source>
        <dbReference type="EMBL" id="JAE20910.1"/>
    </source>
</evidence>
<organism evidence="1">
    <name type="scientific">Arundo donax</name>
    <name type="common">Giant reed</name>
    <name type="synonym">Donax arundinaceus</name>
    <dbReference type="NCBI Taxonomy" id="35708"/>
    <lineage>
        <taxon>Eukaryota</taxon>
        <taxon>Viridiplantae</taxon>
        <taxon>Streptophyta</taxon>
        <taxon>Embryophyta</taxon>
        <taxon>Tracheophyta</taxon>
        <taxon>Spermatophyta</taxon>
        <taxon>Magnoliopsida</taxon>
        <taxon>Liliopsida</taxon>
        <taxon>Poales</taxon>
        <taxon>Poaceae</taxon>
        <taxon>PACMAD clade</taxon>
        <taxon>Arundinoideae</taxon>
        <taxon>Arundineae</taxon>
        <taxon>Arundo</taxon>
    </lineage>
</organism>
<proteinExistence type="predicted"/>
<accession>A0A0A9G758</accession>
<protein>
    <submittedName>
        <fullName evidence="1">Uncharacterized protein</fullName>
    </submittedName>
</protein>
<dbReference type="AlphaFoldDB" id="A0A0A9G758"/>
<name>A0A0A9G758_ARUDO</name>
<reference evidence="1" key="2">
    <citation type="journal article" date="2015" name="Data Brief">
        <title>Shoot transcriptome of the giant reed, Arundo donax.</title>
        <authorList>
            <person name="Barrero R.A."/>
            <person name="Guerrero F.D."/>
            <person name="Moolhuijzen P."/>
            <person name="Goolsby J.A."/>
            <person name="Tidwell J."/>
            <person name="Bellgard S.E."/>
            <person name="Bellgard M.I."/>
        </authorList>
    </citation>
    <scope>NUCLEOTIDE SEQUENCE</scope>
    <source>
        <tissue evidence="1">Shoot tissue taken approximately 20 cm above the soil surface</tissue>
    </source>
</reference>
<dbReference type="EMBL" id="GBRH01176986">
    <property type="protein sequence ID" value="JAE20910.1"/>
    <property type="molecule type" value="Transcribed_RNA"/>
</dbReference>
<reference evidence="1" key="1">
    <citation type="submission" date="2014-09" db="EMBL/GenBank/DDBJ databases">
        <authorList>
            <person name="Magalhaes I.L.F."/>
            <person name="Oliveira U."/>
            <person name="Santos F.R."/>
            <person name="Vidigal T.H.D.A."/>
            <person name="Brescovit A.D."/>
            <person name="Santos A.J."/>
        </authorList>
    </citation>
    <scope>NUCLEOTIDE SEQUENCE</scope>
    <source>
        <tissue evidence="1">Shoot tissue taken approximately 20 cm above the soil surface</tissue>
    </source>
</reference>